<organism evidence="1 2">
    <name type="scientific">Nephila pilipes</name>
    <name type="common">Giant wood spider</name>
    <name type="synonym">Nephila maculata</name>
    <dbReference type="NCBI Taxonomy" id="299642"/>
    <lineage>
        <taxon>Eukaryota</taxon>
        <taxon>Metazoa</taxon>
        <taxon>Ecdysozoa</taxon>
        <taxon>Arthropoda</taxon>
        <taxon>Chelicerata</taxon>
        <taxon>Arachnida</taxon>
        <taxon>Araneae</taxon>
        <taxon>Araneomorphae</taxon>
        <taxon>Entelegynae</taxon>
        <taxon>Araneoidea</taxon>
        <taxon>Nephilidae</taxon>
        <taxon>Nephila</taxon>
    </lineage>
</organism>
<sequence>IIKDLPSYCDDDSDIEPIKREDTPILFETNCGSTSESEDDENTDNESVIDVSNVGKDIDITPRLQNHLEEIYIHR</sequence>
<keyword evidence="2" id="KW-1185">Reference proteome</keyword>
<dbReference type="Proteomes" id="UP000887013">
    <property type="component" value="Unassembled WGS sequence"/>
</dbReference>
<name>A0A8X6UHH7_NEPPI</name>
<dbReference type="EMBL" id="BMAW01031348">
    <property type="protein sequence ID" value="GFU20758.1"/>
    <property type="molecule type" value="Genomic_DNA"/>
</dbReference>
<feature type="non-terminal residue" evidence="1">
    <location>
        <position position="1"/>
    </location>
</feature>
<gene>
    <name evidence="1" type="ORF">NPIL_155091</name>
</gene>
<accession>A0A8X6UHH7</accession>
<dbReference type="AlphaFoldDB" id="A0A8X6UHH7"/>
<proteinExistence type="predicted"/>
<protein>
    <submittedName>
        <fullName evidence="1">Uncharacterized protein</fullName>
    </submittedName>
</protein>
<evidence type="ECO:0000313" key="2">
    <source>
        <dbReference type="Proteomes" id="UP000887013"/>
    </source>
</evidence>
<evidence type="ECO:0000313" key="1">
    <source>
        <dbReference type="EMBL" id="GFU20758.1"/>
    </source>
</evidence>
<reference evidence="1" key="1">
    <citation type="submission" date="2020-08" db="EMBL/GenBank/DDBJ databases">
        <title>Multicomponent nature underlies the extraordinary mechanical properties of spider dragline silk.</title>
        <authorList>
            <person name="Kono N."/>
            <person name="Nakamura H."/>
            <person name="Mori M."/>
            <person name="Yoshida Y."/>
            <person name="Ohtoshi R."/>
            <person name="Malay A.D."/>
            <person name="Moran D.A.P."/>
            <person name="Tomita M."/>
            <person name="Numata K."/>
            <person name="Arakawa K."/>
        </authorList>
    </citation>
    <scope>NUCLEOTIDE SEQUENCE</scope>
</reference>
<comment type="caution">
    <text evidence="1">The sequence shown here is derived from an EMBL/GenBank/DDBJ whole genome shotgun (WGS) entry which is preliminary data.</text>
</comment>